<name>A0A9Q0N5Y6_9DIPT</name>
<dbReference type="Pfam" id="PF00856">
    <property type="entry name" value="SET"/>
    <property type="match status" value="1"/>
</dbReference>
<dbReference type="Gene3D" id="6.10.140.2220">
    <property type="match status" value="1"/>
</dbReference>
<dbReference type="InterPro" id="IPR002893">
    <property type="entry name" value="Znf_MYND"/>
</dbReference>
<dbReference type="AlphaFoldDB" id="A0A9Q0N5Y6"/>
<dbReference type="GO" id="GO:0008276">
    <property type="term" value="F:protein methyltransferase activity"/>
    <property type="evidence" value="ECO:0007669"/>
    <property type="project" value="UniProtKB-ARBA"/>
</dbReference>
<evidence type="ECO:0000256" key="2">
    <source>
        <dbReference type="ARBA" id="ARBA00022771"/>
    </source>
</evidence>
<sequence>MDDLIDIFASRVDKDKSFADKFKNCNANSDRVKLIRDKLKELSIAIVDRNAHRNALTNKNDEKSLEFRQSGHKWYSQGGRHFDALENYNESLCFAEINSENLSLSYASRAAVYYDWKLNPLCYENIQMAKNAGYPDRLKNELITLQTKCKKKLKRSKKGVRNLATFEPSLSFKAHEKVPFIADCLDIRKNKKYGRYIITNRDLFPGQIIAIEERFFAVLLPKLRYQRCANCLRENDLSLIPCRGCTGAMFCSQNCYDEAHKSFHQFECPIIDFIHETCNRTQLIALRSALYAFTSYDSIAELKEVLSNIENIEVTAFSCQYPTTCKKEQFLKILSFPTKQAERSTEELLAVAAVASALYDQLIERTMLKSLLPNDDDRNVLLELLFRFLQIARMYFHTLSLSNRQYGTPQGGVIGSTVLPFCSLINHSCSPNIIRISFGTKMVVFVLRNIRKGEQLFDNYGSHHFKDSLTYRQDDMQVNYLFTCDCPACTNNFPSNKNLPIVNIENEVTDMDTAKLLSGDAAYAVHRWKRFCDYLAKHDDQYPCVQLNLAQSHLREALHIMADNISISLKY</sequence>
<dbReference type="GO" id="GO:0008757">
    <property type="term" value="F:S-adenosylmethionine-dependent methyltransferase activity"/>
    <property type="evidence" value="ECO:0007669"/>
    <property type="project" value="UniProtKB-ARBA"/>
</dbReference>
<dbReference type="PROSITE" id="PS01360">
    <property type="entry name" value="ZF_MYND_1"/>
    <property type="match status" value="1"/>
</dbReference>
<evidence type="ECO:0000256" key="3">
    <source>
        <dbReference type="ARBA" id="ARBA00022833"/>
    </source>
</evidence>
<keyword evidence="1" id="KW-0479">Metal-binding</keyword>
<dbReference type="PANTHER" id="PTHR47111">
    <property type="entry name" value="BCDNA.LD29892"/>
    <property type="match status" value="1"/>
</dbReference>
<evidence type="ECO:0000256" key="1">
    <source>
        <dbReference type="ARBA" id="ARBA00022723"/>
    </source>
</evidence>
<feature type="domain" description="SET" evidence="4">
    <location>
        <begin position="168"/>
        <end position="461"/>
    </location>
</feature>
<protein>
    <submittedName>
        <fullName evidence="5">SET and MYND domain-containing protein 4</fullName>
    </submittedName>
</protein>
<keyword evidence="6" id="KW-1185">Reference proteome</keyword>
<dbReference type="Proteomes" id="UP001151699">
    <property type="component" value="Chromosome B"/>
</dbReference>
<accession>A0A9Q0N5Y6</accession>
<evidence type="ECO:0000313" key="5">
    <source>
        <dbReference type="EMBL" id="KAJ6643601.1"/>
    </source>
</evidence>
<dbReference type="EMBL" id="WJQU01000002">
    <property type="protein sequence ID" value="KAJ6643601.1"/>
    <property type="molecule type" value="Genomic_DNA"/>
</dbReference>
<dbReference type="PROSITE" id="PS50280">
    <property type="entry name" value="SET"/>
    <property type="match status" value="1"/>
</dbReference>
<evidence type="ECO:0000259" key="4">
    <source>
        <dbReference type="PROSITE" id="PS50280"/>
    </source>
</evidence>
<dbReference type="SUPFAM" id="SSF144232">
    <property type="entry name" value="HIT/MYND zinc finger-like"/>
    <property type="match status" value="1"/>
</dbReference>
<dbReference type="GO" id="GO:0008270">
    <property type="term" value="F:zinc ion binding"/>
    <property type="evidence" value="ECO:0007669"/>
    <property type="project" value="UniProtKB-KW"/>
</dbReference>
<dbReference type="Gene3D" id="2.170.270.10">
    <property type="entry name" value="SET domain"/>
    <property type="match status" value="1"/>
</dbReference>
<proteinExistence type="predicted"/>
<gene>
    <name evidence="5" type="primary">smyd4_3</name>
    <name evidence="5" type="ORF">Bhyg_08564</name>
</gene>
<reference evidence="5" key="1">
    <citation type="submission" date="2022-07" db="EMBL/GenBank/DDBJ databases">
        <authorList>
            <person name="Trinca V."/>
            <person name="Uliana J.V.C."/>
            <person name="Torres T.T."/>
            <person name="Ward R.J."/>
            <person name="Monesi N."/>
        </authorList>
    </citation>
    <scope>NUCLEOTIDE SEQUENCE</scope>
    <source>
        <strain evidence="5">HSMRA1968</strain>
        <tissue evidence="5">Whole embryos</tissue>
    </source>
</reference>
<comment type="caution">
    <text evidence="5">The sequence shown here is derived from an EMBL/GenBank/DDBJ whole genome shotgun (WGS) entry which is preliminary data.</text>
</comment>
<dbReference type="GO" id="GO:0008170">
    <property type="term" value="F:N-methyltransferase activity"/>
    <property type="evidence" value="ECO:0007669"/>
    <property type="project" value="UniProtKB-ARBA"/>
</dbReference>
<dbReference type="SUPFAM" id="SSF82199">
    <property type="entry name" value="SET domain"/>
    <property type="match status" value="1"/>
</dbReference>
<dbReference type="PANTHER" id="PTHR47111:SF1">
    <property type="entry name" value="SET AND MYND DOMAIN-CONTAINING PROTEIN 4"/>
    <property type="match status" value="1"/>
</dbReference>
<dbReference type="InterPro" id="IPR046341">
    <property type="entry name" value="SET_dom_sf"/>
</dbReference>
<evidence type="ECO:0000313" key="6">
    <source>
        <dbReference type="Proteomes" id="UP001151699"/>
    </source>
</evidence>
<keyword evidence="2" id="KW-0863">Zinc-finger</keyword>
<dbReference type="InterPro" id="IPR001214">
    <property type="entry name" value="SET_dom"/>
</dbReference>
<keyword evidence="3" id="KW-0862">Zinc</keyword>
<dbReference type="OrthoDB" id="5945798at2759"/>
<dbReference type="Gene3D" id="1.10.220.160">
    <property type="match status" value="1"/>
</dbReference>
<dbReference type="Pfam" id="PF01753">
    <property type="entry name" value="zf-MYND"/>
    <property type="match status" value="1"/>
</dbReference>
<organism evidence="5 6">
    <name type="scientific">Pseudolycoriella hygida</name>
    <dbReference type="NCBI Taxonomy" id="35572"/>
    <lineage>
        <taxon>Eukaryota</taxon>
        <taxon>Metazoa</taxon>
        <taxon>Ecdysozoa</taxon>
        <taxon>Arthropoda</taxon>
        <taxon>Hexapoda</taxon>
        <taxon>Insecta</taxon>
        <taxon>Pterygota</taxon>
        <taxon>Neoptera</taxon>
        <taxon>Endopterygota</taxon>
        <taxon>Diptera</taxon>
        <taxon>Nematocera</taxon>
        <taxon>Sciaroidea</taxon>
        <taxon>Sciaridae</taxon>
        <taxon>Pseudolycoriella</taxon>
    </lineage>
</organism>